<dbReference type="PANTHER" id="PTHR11679">
    <property type="entry name" value="VESICLE PROTEIN SORTING-ASSOCIATED"/>
    <property type="match status" value="1"/>
</dbReference>
<feature type="region of interest" description="Disordered" evidence="2">
    <location>
        <begin position="681"/>
        <end position="804"/>
    </location>
</feature>
<gene>
    <name evidence="3" type="ORF">CYME_CMS036C</name>
</gene>
<dbReference type="Gene3D" id="3.40.50.2060">
    <property type="match status" value="1"/>
</dbReference>
<feature type="region of interest" description="Disordered" evidence="2">
    <location>
        <begin position="895"/>
        <end position="938"/>
    </location>
</feature>
<feature type="region of interest" description="Disordered" evidence="2">
    <location>
        <begin position="422"/>
        <end position="450"/>
    </location>
</feature>
<dbReference type="Proteomes" id="UP000007014">
    <property type="component" value="Chromosome 19"/>
</dbReference>
<dbReference type="eggNOG" id="KOG1300">
    <property type="taxonomic scope" value="Eukaryota"/>
</dbReference>
<feature type="compositionally biased region" description="Basic residues" evidence="2">
    <location>
        <begin position="918"/>
        <end position="929"/>
    </location>
</feature>
<organism evidence="3 4">
    <name type="scientific">Cyanidioschyzon merolae (strain NIES-3377 / 10D)</name>
    <name type="common">Unicellular red alga</name>
    <dbReference type="NCBI Taxonomy" id="280699"/>
    <lineage>
        <taxon>Eukaryota</taxon>
        <taxon>Rhodophyta</taxon>
        <taxon>Bangiophyceae</taxon>
        <taxon>Cyanidiales</taxon>
        <taxon>Cyanidiaceae</taxon>
        <taxon>Cyanidioschyzon</taxon>
    </lineage>
</organism>
<keyword evidence="4" id="KW-1185">Reference proteome</keyword>
<dbReference type="KEGG" id="cme:CYME_CMS036C"/>
<reference evidence="3 4" key="1">
    <citation type="journal article" date="2004" name="Nature">
        <title>Genome sequence of the ultrasmall unicellular red alga Cyanidioschyzon merolae 10D.</title>
        <authorList>
            <person name="Matsuzaki M."/>
            <person name="Misumi O."/>
            <person name="Shin-i T."/>
            <person name="Maruyama S."/>
            <person name="Takahara M."/>
            <person name="Miyagishima S."/>
            <person name="Mori T."/>
            <person name="Nishida K."/>
            <person name="Yagisawa F."/>
            <person name="Nishida K."/>
            <person name="Yoshida Y."/>
            <person name="Nishimura Y."/>
            <person name="Nakao S."/>
            <person name="Kobayashi T."/>
            <person name="Momoyama Y."/>
            <person name="Higashiyama T."/>
            <person name="Minoda A."/>
            <person name="Sano M."/>
            <person name="Nomoto H."/>
            <person name="Oishi K."/>
            <person name="Hayashi H."/>
            <person name="Ohta F."/>
            <person name="Nishizaka S."/>
            <person name="Haga S."/>
            <person name="Miura S."/>
            <person name="Morishita T."/>
            <person name="Kabeya Y."/>
            <person name="Terasawa K."/>
            <person name="Suzuki Y."/>
            <person name="Ishii Y."/>
            <person name="Asakawa S."/>
            <person name="Takano H."/>
            <person name="Ohta N."/>
            <person name="Kuroiwa H."/>
            <person name="Tanaka K."/>
            <person name="Shimizu N."/>
            <person name="Sugano S."/>
            <person name="Sato N."/>
            <person name="Nozaki H."/>
            <person name="Ogasawara N."/>
            <person name="Kohara Y."/>
            <person name="Kuroiwa T."/>
        </authorList>
    </citation>
    <scope>NUCLEOTIDE SEQUENCE [LARGE SCALE GENOMIC DNA]</scope>
    <source>
        <strain evidence="3 4">10D</strain>
    </source>
</reference>
<evidence type="ECO:0000313" key="3">
    <source>
        <dbReference type="EMBL" id="BAM82685.1"/>
    </source>
</evidence>
<feature type="compositionally biased region" description="Polar residues" evidence="2">
    <location>
        <begin position="773"/>
        <end position="790"/>
    </location>
</feature>
<sequence>MPIDVQVPAVSSPVFDLGPVDDDSVLQPGIRSLVRERFHRLVIQASLKRLREIERARTGVRSTEHPQPVDAQREWMLLVLDRYALRIVSAAMRLSDLLNEGVALVERLELPREKFPRMHAIYILRPVVESFTYLSKPSRNEYAAIHVYFTRDASSLAAQLPGLGRPLAPEAGASSLQYVFPESIRDRVVASVDLDLDFLALDERYFSLDRPFGALHRLYCPDQGSMVNEMQTQVEQLVSLCCTIGARPLIRFAVDAPLSKWMAHQLERALATHARARALPHSADLNKQVSLRTQRSQARRMLPGGGAAEASRTPVPWTLLIADRSYDPLAPVIHEFTYQAMVMDILADEIDRSHAGGARLRHPFFDSSGREQSREVVIDDVENDALFRSIRYLHMADAIPALTSAFQRFLDTNPAARLQMTKARKDDADGNANSGGTDGLDKTSASSPGTQQINLKQLGAAIRALPQYREQLSAFSLHTYLAGQCMRAFHERHLEEVASLEQDLACGRDLEGHRVRREALEQALLRLFPDIQRTERPSSTRDKADASKAPQAIALPDSERVRLVLIAMLAKYTGQCESAALFDERMMMQRARVSSGSVEHLLNGAKTLVSFRAPVNEYAPKNWWKRRQWRRRERKLHRMRMQQADVPYTLSRYVPAFRSVMQDFADGRLRASEWPLVSDHQVNASDGRTSAGANASSTESDTGTESDEHTTPKQPSSFVAGSNRRPGKSATQRIQRTKSMSTGSSAGATVDAHRSPGATFSTPAGARRRGSQRALSTTDAASVQRAQSSPLKVETAGGGASGSPAAAAAAAAAGAADDYVERTPRLVVFVAGGISYSEARSAAQVMSRTGQDIILGGSGMLVPTTYMQALQALDDRDAACRLERLPVDPELEAALADARSSTETSDAGAPAASERTGLRRSGRQARVQRRGQWNNRGGGRSASWFRSICGVCCFGGAENNDEEPSRPA</sequence>
<comment type="similarity">
    <text evidence="1">Belongs to the STXBP/unc-18/SEC1 family.</text>
</comment>
<dbReference type="EMBL" id="AP006501">
    <property type="protein sequence ID" value="BAM82685.1"/>
    <property type="molecule type" value="Genomic_DNA"/>
</dbReference>
<reference evidence="3 4" key="2">
    <citation type="journal article" date="2007" name="BMC Biol.">
        <title>A 100%-complete sequence reveals unusually simple genomic features in the hot-spring red alga Cyanidioschyzon merolae.</title>
        <authorList>
            <person name="Nozaki H."/>
            <person name="Takano H."/>
            <person name="Misumi O."/>
            <person name="Terasawa K."/>
            <person name="Matsuzaki M."/>
            <person name="Maruyama S."/>
            <person name="Nishida K."/>
            <person name="Yagisawa F."/>
            <person name="Yoshida Y."/>
            <person name="Fujiwara T."/>
            <person name="Takio S."/>
            <person name="Tamura K."/>
            <person name="Chung S.J."/>
            <person name="Nakamura S."/>
            <person name="Kuroiwa H."/>
            <person name="Tanaka K."/>
            <person name="Sato N."/>
            <person name="Kuroiwa T."/>
        </authorList>
    </citation>
    <scope>NUCLEOTIDE SEQUENCE [LARGE SCALE GENOMIC DNA]</scope>
    <source>
        <strain evidence="3 4">10D</strain>
    </source>
</reference>
<proteinExistence type="inferred from homology"/>
<protein>
    <submittedName>
        <fullName evidence="3">Similar to syntaxin-binding protein, UNC-18 homolog</fullName>
    </submittedName>
</protein>
<dbReference type="GO" id="GO:0016192">
    <property type="term" value="P:vesicle-mediated transport"/>
    <property type="evidence" value="ECO:0007669"/>
    <property type="project" value="InterPro"/>
</dbReference>
<dbReference type="RefSeq" id="XP_005538721.1">
    <property type="nucleotide sequence ID" value="XM_005538664.1"/>
</dbReference>
<evidence type="ECO:0000256" key="1">
    <source>
        <dbReference type="ARBA" id="ARBA00009884"/>
    </source>
</evidence>
<dbReference type="OrthoDB" id="2228at2759"/>
<dbReference type="STRING" id="280699.M1V708"/>
<dbReference type="OMA" id="LSTCVRM"/>
<dbReference type="Gene3D" id="3.40.50.1910">
    <property type="match status" value="2"/>
</dbReference>
<feature type="compositionally biased region" description="Polar residues" evidence="2">
    <location>
        <begin position="681"/>
        <end position="695"/>
    </location>
</feature>
<dbReference type="InterPro" id="IPR043127">
    <property type="entry name" value="Sec-1-like_dom3a"/>
</dbReference>
<evidence type="ECO:0000313" key="4">
    <source>
        <dbReference type="Proteomes" id="UP000007014"/>
    </source>
</evidence>
<dbReference type="SUPFAM" id="SSF56815">
    <property type="entry name" value="Sec1/munc18-like (SM) proteins"/>
    <property type="match status" value="1"/>
</dbReference>
<dbReference type="Gramene" id="CMS036CT">
    <property type="protein sequence ID" value="CMS036CT"/>
    <property type="gene ID" value="CMS036C"/>
</dbReference>
<dbReference type="InterPro" id="IPR027482">
    <property type="entry name" value="Sec1-like_dom2"/>
</dbReference>
<feature type="compositionally biased region" description="Polar residues" evidence="2">
    <location>
        <begin position="729"/>
        <end position="747"/>
    </location>
</feature>
<dbReference type="InterPro" id="IPR001619">
    <property type="entry name" value="Sec1-like"/>
</dbReference>
<dbReference type="InterPro" id="IPR036045">
    <property type="entry name" value="Sec1-like_sf"/>
</dbReference>
<name>M1V708_CYAM1</name>
<dbReference type="GeneID" id="16997372"/>
<dbReference type="Gene3D" id="1.25.40.60">
    <property type="match status" value="1"/>
</dbReference>
<dbReference type="Gene3D" id="3.90.830.10">
    <property type="entry name" value="Syntaxin Binding Protein 1, Chain A, domain 2"/>
    <property type="match status" value="1"/>
</dbReference>
<dbReference type="HOGENOM" id="CLU_306167_0_0_1"/>
<accession>M1V708</accession>
<dbReference type="InterPro" id="IPR043154">
    <property type="entry name" value="Sec-1-like_dom1"/>
</dbReference>
<dbReference type="AlphaFoldDB" id="M1V708"/>
<dbReference type="Pfam" id="PF00995">
    <property type="entry name" value="Sec1"/>
    <property type="match status" value="1"/>
</dbReference>
<evidence type="ECO:0000256" key="2">
    <source>
        <dbReference type="SAM" id="MobiDB-lite"/>
    </source>
</evidence>